<feature type="transmembrane region" description="Helical" evidence="1">
    <location>
        <begin position="82"/>
        <end position="101"/>
    </location>
</feature>
<accession>A0ABW5KNZ3</accession>
<evidence type="ECO:0000256" key="1">
    <source>
        <dbReference type="SAM" id="Phobius"/>
    </source>
</evidence>
<name>A0ABW5KNZ3_9SPHI</name>
<proteinExistence type="predicted"/>
<dbReference type="EMBL" id="JBHULR010000021">
    <property type="protein sequence ID" value="MFD2550023.1"/>
    <property type="molecule type" value="Genomic_DNA"/>
</dbReference>
<sequence>MENNYQLSRIHNYVSGLMSREEMHILEREALDDPFLQDAIDGYSLQHGVDAKSLSLLQQRLERRVAEHARQKSTHFYSWQRLAIGLAAGVLFIAVCMLLLIRHLPNRNSSNITEVELMDDALTKIQIESLGSADARPVGGWDAFSAYLESKYSGRNTDRQVDVHFRISQSGIPVDVRIVGSDAEQIEPEILRLFQQGPKWNGQVGNVRITFPE</sequence>
<gene>
    <name evidence="2" type="ORF">ACFSR5_20420</name>
</gene>
<evidence type="ECO:0000313" key="2">
    <source>
        <dbReference type="EMBL" id="MFD2550023.1"/>
    </source>
</evidence>
<keyword evidence="1" id="KW-0812">Transmembrane</keyword>
<dbReference type="RefSeq" id="WP_380906433.1">
    <property type="nucleotide sequence ID" value="NZ_JBHUEG010000018.1"/>
</dbReference>
<reference evidence="3" key="1">
    <citation type="journal article" date="2019" name="Int. J. Syst. Evol. Microbiol.">
        <title>The Global Catalogue of Microorganisms (GCM) 10K type strain sequencing project: providing services to taxonomists for standard genome sequencing and annotation.</title>
        <authorList>
            <consortium name="The Broad Institute Genomics Platform"/>
            <consortium name="The Broad Institute Genome Sequencing Center for Infectious Disease"/>
            <person name="Wu L."/>
            <person name="Ma J."/>
        </authorList>
    </citation>
    <scope>NUCLEOTIDE SEQUENCE [LARGE SCALE GENOMIC DNA]</scope>
    <source>
        <strain evidence="3">KCTC 42662</strain>
    </source>
</reference>
<keyword evidence="1" id="KW-0472">Membrane</keyword>
<dbReference type="Proteomes" id="UP001597545">
    <property type="component" value="Unassembled WGS sequence"/>
</dbReference>
<comment type="caution">
    <text evidence="2">The sequence shown here is derived from an EMBL/GenBank/DDBJ whole genome shotgun (WGS) entry which is preliminary data.</text>
</comment>
<evidence type="ECO:0000313" key="3">
    <source>
        <dbReference type="Proteomes" id="UP001597545"/>
    </source>
</evidence>
<keyword evidence="3" id="KW-1185">Reference proteome</keyword>
<protein>
    <submittedName>
        <fullName evidence="2">Uncharacterized protein</fullName>
    </submittedName>
</protein>
<keyword evidence="1" id="KW-1133">Transmembrane helix</keyword>
<organism evidence="2 3">
    <name type="scientific">Sphingobacterium suaedae</name>
    <dbReference type="NCBI Taxonomy" id="1686402"/>
    <lineage>
        <taxon>Bacteria</taxon>
        <taxon>Pseudomonadati</taxon>
        <taxon>Bacteroidota</taxon>
        <taxon>Sphingobacteriia</taxon>
        <taxon>Sphingobacteriales</taxon>
        <taxon>Sphingobacteriaceae</taxon>
        <taxon>Sphingobacterium</taxon>
    </lineage>
</organism>